<dbReference type="HOGENOM" id="CLU_421560_0_0_1"/>
<feature type="region of interest" description="Disordered" evidence="1">
    <location>
        <begin position="196"/>
        <end position="218"/>
    </location>
</feature>
<dbReference type="Proteomes" id="UP000007148">
    <property type="component" value="Unassembled WGS sequence"/>
</dbReference>
<comment type="caution">
    <text evidence="2">The sequence shown here is derived from an EMBL/GenBank/DDBJ whole genome shotgun (WGS) entry which is preliminary data.</text>
</comment>
<gene>
    <name evidence="2" type="ORF">PIIN_00499</name>
</gene>
<dbReference type="STRING" id="1109443.G4U2T2"/>
<proteinExistence type="predicted"/>
<evidence type="ECO:0000256" key="1">
    <source>
        <dbReference type="SAM" id="MobiDB-lite"/>
    </source>
</evidence>
<dbReference type="AlphaFoldDB" id="G4U2T2"/>
<protein>
    <submittedName>
        <fullName evidence="2">Uncharacterized protein</fullName>
    </submittedName>
</protein>
<sequence length="650" mass="71783">MENNNQIPEGNPIEATSTPTSESPFYTADLLSKEAWRAALKTGDSTSFECTSFVTYESASTQPPGVFAGTSQPNSPGTHFATLRQAHSRTSTPLYGAWSPLLDRDEVHKQNGISEQPGLVAWTSEEDGQHCHADALTLESQKRDGPAKQEPSGRNSEQRNSGILQNIWSASSAWIGSLNTEIATRRRSVQDIAVGLPTSAPATPSPTKSQFVQSDSDAPPSKLFQNLWKRSSAWIGTRNIDVDAHRNGAHQELLTTQEPTINLGESPIRGGYKFSVLIDDPRAIAAELQQILINQLMELTEAYCRYNPDGYDMHLINYPSKSVICKAANVLDVFRASLQTSSEKLHERLHDVLKLYLDALAAAQNMATPSQFISWRPLIILVLIRNLPSEYEHRLGTAIYGFAARDLLTVVENAYRELGPALSSQIRITFIQIGDEEPVSRDAHARSNASAAVPAILAIKAEEQDQVDQVKDDEGASKIKESHVAAEGPNHDSVSSSPHRLSHQRTPSKSIRLGLMLLVAQAWVIHDPSRTGYLDKSRIVPFFATLPDELNASPYPAELRIPSLLARSRSSTEPSNHGIDLVKLADYFNSLDFEQIRRRRKKYNYLFWDATLLAQADPKGIPFNHMSVLLSHYGTTDDVEPLEYVGVSSS</sequence>
<feature type="region of interest" description="Disordered" evidence="1">
    <location>
        <begin position="1"/>
        <end position="24"/>
    </location>
</feature>
<reference evidence="2 3" key="1">
    <citation type="journal article" date="2011" name="PLoS Pathog.">
        <title>Endophytic Life Strategies Decoded by Genome and Transcriptome Analyses of the Mutualistic Root Symbiont Piriformospora indica.</title>
        <authorList>
            <person name="Zuccaro A."/>
            <person name="Lahrmann U."/>
            <person name="Guldener U."/>
            <person name="Langen G."/>
            <person name="Pfiffi S."/>
            <person name="Biedenkopf D."/>
            <person name="Wong P."/>
            <person name="Samans B."/>
            <person name="Grimm C."/>
            <person name="Basiewicz M."/>
            <person name="Murat C."/>
            <person name="Martin F."/>
            <person name="Kogel K.H."/>
        </authorList>
    </citation>
    <scope>NUCLEOTIDE SEQUENCE [LARGE SCALE GENOMIC DNA]</scope>
    <source>
        <strain evidence="2 3">DSM 11827</strain>
    </source>
</reference>
<dbReference type="EMBL" id="CAFZ01001876">
    <property type="protein sequence ID" value="CCA77852.1"/>
    <property type="molecule type" value="Genomic_DNA"/>
</dbReference>
<dbReference type="InParanoid" id="G4U2T2"/>
<feature type="compositionally biased region" description="Polar residues" evidence="1">
    <location>
        <begin position="492"/>
        <end position="505"/>
    </location>
</feature>
<feature type="region of interest" description="Disordered" evidence="1">
    <location>
        <begin position="481"/>
        <end position="505"/>
    </location>
</feature>
<evidence type="ECO:0000313" key="3">
    <source>
        <dbReference type="Proteomes" id="UP000007148"/>
    </source>
</evidence>
<accession>G4U2T2</accession>
<feature type="region of interest" description="Disordered" evidence="1">
    <location>
        <begin position="137"/>
        <end position="160"/>
    </location>
</feature>
<keyword evidence="3" id="KW-1185">Reference proteome</keyword>
<feature type="compositionally biased region" description="Low complexity" evidence="1">
    <location>
        <begin position="197"/>
        <end position="207"/>
    </location>
</feature>
<evidence type="ECO:0000313" key="2">
    <source>
        <dbReference type="EMBL" id="CCA77852.1"/>
    </source>
</evidence>
<organism evidence="2 3">
    <name type="scientific">Serendipita indica (strain DSM 11827)</name>
    <name type="common">Root endophyte fungus</name>
    <name type="synonym">Piriformospora indica</name>
    <dbReference type="NCBI Taxonomy" id="1109443"/>
    <lineage>
        <taxon>Eukaryota</taxon>
        <taxon>Fungi</taxon>
        <taxon>Dikarya</taxon>
        <taxon>Basidiomycota</taxon>
        <taxon>Agaricomycotina</taxon>
        <taxon>Agaricomycetes</taxon>
        <taxon>Sebacinales</taxon>
        <taxon>Serendipitaceae</taxon>
        <taxon>Serendipita</taxon>
    </lineage>
</organism>
<name>G4U2T2_SERID</name>